<reference evidence="2" key="1">
    <citation type="submission" date="2017-01" db="EMBL/GenBank/DDBJ databases">
        <authorList>
            <person name="Varghese N."/>
            <person name="Submissions S."/>
        </authorList>
    </citation>
    <scope>NUCLEOTIDE SEQUENCE [LARGE SCALE GENOMIC DNA]</scope>
    <source>
        <strain evidence="2">DSM 23145</strain>
    </source>
</reference>
<dbReference type="Proteomes" id="UP000185839">
    <property type="component" value="Unassembled WGS sequence"/>
</dbReference>
<evidence type="ECO:0000313" key="1">
    <source>
        <dbReference type="EMBL" id="SIS89902.1"/>
    </source>
</evidence>
<evidence type="ECO:0000313" key="2">
    <source>
        <dbReference type="Proteomes" id="UP000185839"/>
    </source>
</evidence>
<protein>
    <recommendedName>
        <fullName evidence="3">DUF4138 domain-containing protein</fullName>
    </recommendedName>
</protein>
<evidence type="ECO:0008006" key="3">
    <source>
        <dbReference type="Google" id="ProtNLM"/>
    </source>
</evidence>
<dbReference type="Pfam" id="PF13595">
    <property type="entry name" value="DUF4138"/>
    <property type="match status" value="1"/>
</dbReference>
<dbReference type="InterPro" id="IPR022298">
    <property type="entry name" value="Conjug_transposon_TraN"/>
</dbReference>
<sequence>MKRVLIVIGMLFGIFGYSQKSNQKNYKKPVKKSLKKTVSKNAATPIVVKTPVEQSIEKVAEKNEQEAENSQQYEIIAQKIIKKNGWIKNRNSAFVRGIEGFVKGVYVGGGKLYVLIEVANRTNINYDVESISFITSPVQVKDRQIEAEEKIFSPIYAIQTESIAKKSREKLLFVFDKFTISDNKNLLFIMSEIDGERTLSLDIKPKYIVGAEYVK</sequence>
<keyword evidence="2" id="KW-1185">Reference proteome</keyword>
<proteinExistence type="predicted"/>
<dbReference type="STRING" id="713588.SAMN05421789_11063"/>
<dbReference type="OrthoDB" id="1038500at2"/>
<dbReference type="AlphaFoldDB" id="A0A1N7MV14"/>
<name>A0A1N7MV14_9FLAO</name>
<accession>A0A1N7MV14</accession>
<dbReference type="RefSeq" id="WP_076387518.1">
    <property type="nucleotide sequence ID" value="NZ_FTOI01000010.1"/>
</dbReference>
<dbReference type="EMBL" id="FTOI01000010">
    <property type="protein sequence ID" value="SIS89902.1"/>
    <property type="molecule type" value="Genomic_DNA"/>
</dbReference>
<organism evidence="1 2">
    <name type="scientific">Kaistella chaponensis</name>
    <dbReference type="NCBI Taxonomy" id="713588"/>
    <lineage>
        <taxon>Bacteria</taxon>
        <taxon>Pseudomonadati</taxon>
        <taxon>Bacteroidota</taxon>
        <taxon>Flavobacteriia</taxon>
        <taxon>Flavobacteriales</taxon>
        <taxon>Weeksellaceae</taxon>
        <taxon>Chryseobacterium group</taxon>
        <taxon>Kaistella</taxon>
    </lineage>
</organism>
<gene>
    <name evidence="1" type="ORF">SAMN05421789_11063</name>
</gene>